<keyword evidence="2" id="KW-0812">Transmembrane</keyword>
<organism evidence="3 4">
    <name type="scientific">Kipferlia bialata</name>
    <dbReference type="NCBI Taxonomy" id="797122"/>
    <lineage>
        <taxon>Eukaryota</taxon>
        <taxon>Metamonada</taxon>
        <taxon>Carpediemonas-like organisms</taxon>
        <taxon>Kipferlia</taxon>
    </lineage>
</organism>
<dbReference type="Proteomes" id="UP000265618">
    <property type="component" value="Unassembled WGS sequence"/>
</dbReference>
<name>A0A391NPM0_9EUKA</name>
<evidence type="ECO:0000313" key="4">
    <source>
        <dbReference type="Proteomes" id="UP000265618"/>
    </source>
</evidence>
<accession>A0A391NPM0</accession>
<feature type="transmembrane region" description="Helical" evidence="2">
    <location>
        <begin position="39"/>
        <end position="67"/>
    </location>
</feature>
<dbReference type="SUPFAM" id="SSF51126">
    <property type="entry name" value="Pectin lyase-like"/>
    <property type="match status" value="1"/>
</dbReference>
<evidence type="ECO:0000256" key="1">
    <source>
        <dbReference type="SAM" id="MobiDB-lite"/>
    </source>
</evidence>
<feature type="region of interest" description="Disordered" evidence="1">
    <location>
        <begin position="1"/>
        <end position="32"/>
    </location>
</feature>
<sequence length="117" mass="12176">MSQQRHSADDVHVDVGGSDMEHVPEIPSKKRGTGCCCKCMCISAAVLVLSCVCLVVAALALGSHTPITVYVDPSGSDTNPGTETNPIASLSLLSSVALGLGDTVLFHRGRDICIYTC</sequence>
<dbReference type="Gene3D" id="2.160.20.10">
    <property type="entry name" value="Single-stranded right-handed beta-helix, Pectin lyase-like"/>
    <property type="match status" value="1"/>
</dbReference>
<dbReference type="EMBL" id="BDIP01003960">
    <property type="protein sequence ID" value="GCA63544.1"/>
    <property type="molecule type" value="Genomic_DNA"/>
</dbReference>
<evidence type="ECO:0000256" key="2">
    <source>
        <dbReference type="SAM" id="Phobius"/>
    </source>
</evidence>
<dbReference type="AlphaFoldDB" id="A0A391NPM0"/>
<dbReference type="InterPro" id="IPR011050">
    <property type="entry name" value="Pectin_lyase_fold/virulence"/>
</dbReference>
<protein>
    <submittedName>
        <fullName evidence="3">Uncharacterized protein</fullName>
    </submittedName>
</protein>
<dbReference type="InterPro" id="IPR012334">
    <property type="entry name" value="Pectin_lyas_fold"/>
</dbReference>
<proteinExistence type="predicted"/>
<keyword evidence="2" id="KW-1133">Transmembrane helix</keyword>
<keyword evidence="4" id="KW-1185">Reference proteome</keyword>
<feature type="compositionally biased region" description="Basic and acidic residues" evidence="1">
    <location>
        <begin position="1"/>
        <end position="28"/>
    </location>
</feature>
<gene>
    <name evidence="3" type="ORF">KIPB_010547</name>
</gene>
<feature type="transmembrane region" description="Helical" evidence="2">
    <location>
        <begin position="87"/>
        <end position="106"/>
    </location>
</feature>
<reference evidence="3 4" key="1">
    <citation type="journal article" date="2018" name="PLoS ONE">
        <title>The draft genome of Kipferlia bialata reveals reductive genome evolution in fornicate parasites.</title>
        <authorList>
            <person name="Tanifuji G."/>
            <person name="Takabayashi S."/>
            <person name="Kume K."/>
            <person name="Takagi M."/>
            <person name="Nakayama T."/>
            <person name="Kamikawa R."/>
            <person name="Inagaki Y."/>
            <person name="Hashimoto T."/>
        </authorList>
    </citation>
    <scope>NUCLEOTIDE SEQUENCE [LARGE SCALE GENOMIC DNA]</scope>
    <source>
        <strain evidence="3">NY0173</strain>
    </source>
</reference>
<evidence type="ECO:0000313" key="3">
    <source>
        <dbReference type="EMBL" id="GCA63544.1"/>
    </source>
</evidence>
<comment type="caution">
    <text evidence="3">The sequence shown here is derived from an EMBL/GenBank/DDBJ whole genome shotgun (WGS) entry which is preliminary data.</text>
</comment>
<keyword evidence="2" id="KW-0472">Membrane</keyword>